<evidence type="ECO:0000256" key="7">
    <source>
        <dbReference type="ARBA" id="ARBA00022705"/>
    </source>
</evidence>
<dbReference type="NCBIfam" id="TIGR00594">
    <property type="entry name" value="polc"/>
    <property type="match status" value="1"/>
</dbReference>
<dbReference type="CDD" id="cd04485">
    <property type="entry name" value="DnaE_OBF"/>
    <property type="match status" value="1"/>
</dbReference>
<proteinExistence type="inferred from homology"/>
<evidence type="ECO:0000256" key="4">
    <source>
        <dbReference type="ARBA" id="ARBA00019114"/>
    </source>
</evidence>
<dbReference type="Pfam" id="PF07733">
    <property type="entry name" value="DNA_pol3_alpha"/>
    <property type="match status" value="1"/>
</dbReference>
<accession>A0A1I0A1H5</accession>
<dbReference type="Proteomes" id="UP000199820">
    <property type="component" value="Unassembled WGS sequence"/>
</dbReference>
<dbReference type="GO" id="GO:0003887">
    <property type="term" value="F:DNA-directed DNA polymerase activity"/>
    <property type="evidence" value="ECO:0007669"/>
    <property type="project" value="UniProtKB-KW"/>
</dbReference>
<dbReference type="InterPro" id="IPR004805">
    <property type="entry name" value="DnaE2/DnaE/PolC"/>
</dbReference>
<dbReference type="InterPro" id="IPR040982">
    <property type="entry name" value="DNA_pol3_finger"/>
</dbReference>
<dbReference type="Pfam" id="PF02811">
    <property type="entry name" value="PHP"/>
    <property type="match status" value="1"/>
</dbReference>
<comment type="function">
    <text evidence="9">DNA polymerase III is a complex, multichain enzyme responsible for most of the replicative synthesis in bacteria. This DNA polymerase also exhibits 3' to 5' exonuclease activity. The alpha chain is the DNA polymerase.</text>
</comment>
<dbReference type="EC" id="2.7.7.7" evidence="3"/>
<dbReference type="SMART" id="SM00481">
    <property type="entry name" value="POLIIIAc"/>
    <property type="match status" value="1"/>
</dbReference>
<evidence type="ECO:0000256" key="9">
    <source>
        <dbReference type="ARBA" id="ARBA00025611"/>
    </source>
</evidence>
<dbReference type="SUPFAM" id="SSF89550">
    <property type="entry name" value="PHP domain-like"/>
    <property type="match status" value="1"/>
</dbReference>
<dbReference type="EMBL" id="FOIL01000001">
    <property type="protein sequence ID" value="SES87882.1"/>
    <property type="molecule type" value="Genomic_DNA"/>
</dbReference>
<sequence length="1163" mass="130918">MAFTHLHLHTEYSLLDASSKIDELMDRAKELGMDSIAITDHGNMYGVIEFYRAAKKRGIKPIIGCEVYVAPGSRHDREVGSDEQRYYHLILLAENNQGYANLMKIVSVGFVEGFYYKPRVDYETLEKYHEGIICCSACLAGEVARLLTADLYDEAKKAALHYQQIFGEENYFLEMQDHGIPAQKKVNAGVMRLHQETGIPIVATNDCHYITADDVESHDILLCIQTAKKVSDTDRMRYEGGQFYVKSEEEMRALFPYAPEAIDNTHRIADRCNVEIKFGERKLPKYAVPDGMTSWEYLNKICTEGFEKRYPDGDASIRERLDFELGVIQHMGFVDYFLIVWDYVNFARSHDIAVGPGRGSAAGSIVSYCMGITNIDPIRYQLIFERFLNPERVSMPDIDIDFEYERRQEVIDYVTEKYGRDCVSQIITFGTLAARGVIRDVGRALDLPYARCDQIAKMIPTDLGITLDKALKANPELKQLYDTDPEVKYLIDMSRRLEGLPRHTSIHAAGVVICAAPVDEYVPLSRGSDGSITTQYEKTTIEELGLLKMDFLGLRTLTVVKDAARMAEKSSGTKIDMDRIDFNDRKVLDMVGTGKDEGVFQLESNGMKSFMKELKPESLEDVIAGISLYRPGPMDFIPQYLKGKNDRSSITYECPELEHILAPTYGCIVYQEQVMQIVRDLAGFSWGRSDQLRRAMSKKHEDEMQAERKNFVYGNEELGIKGCVANGISEAVANHIYDGMIDFAKYAFNKSHAAGYAVVCFQTAWLKCYYPVEFMAALMTSVRDNNTKVSEYISDCRQMDIRILPPDINEGEVGFSVSDGSIRYGLSAIKSIGQSVVERMIEERTNNGPFRTIEDFVDRMAGKDVNRRTLEGFIKSGAMDGLPGTRKQKFLISGDLLDQKAKEKKNSMAGQISMFDIVSEDQKKEFQITMPKVGEYSKEEILAFEKETLGVYVSGHPLEAYEEIWKKNITARTVDFLVDEDTGEAGVTDGDYVVIGGMITAKTVKTTRQNQIMAFVTVEDMAGTVECLIFPKTYEQYRLFTSEDSKVFIRGRVSIGDDPEGKLICERIVPFEDVPSQVWIRFADMDEYREKAGWMEKVIAGSDGKDSVVVYVAKEKAKKVLPANMSVKAGPALLDALKAGVGEDNVSVVASKISFGRSGFGMR</sequence>
<evidence type="ECO:0000256" key="5">
    <source>
        <dbReference type="ARBA" id="ARBA00022679"/>
    </source>
</evidence>
<dbReference type="GO" id="GO:0006260">
    <property type="term" value="P:DNA replication"/>
    <property type="evidence" value="ECO:0007669"/>
    <property type="project" value="UniProtKB-KW"/>
</dbReference>
<dbReference type="OrthoDB" id="9803237at2"/>
<dbReference type="CDD" id="cd12113">
    <property type="entry name" value="PHP_PolIIIA_DnaE3"/>
    <property type="match status" value="1"/>
</dbReference>
<protein>
    <recommendedName>
        <fullName evidence="4">DNA polymerase III subunit alpha</fullName>
        <ecNumber evidence="3">2.7.7.7</ecNumber>
    </recommendedName>
</protein>
<comment type="catalytic activity">
    <reaction evidence="10">
        <text>DNA(n) + a 2'-deoxyribonucleoside 5'-triphosphate = DNA(n+1) + diphosphate</text>
        <dbReference type="Rhea" id="RHEA:22508"/>
        <dbReference type="Rhea" id="RHEA-COMP:17339"/>
        <dbReference type="Rhea" id="RHEA-COMP:17340"/>
        <dbReference type="ChEBI" id="CHEBI:33019"/>
        <dbReference type="ChEBI" id="CHEBI:61560"/>
        <dbReference type="ChEBI" id="CHEBI:173112"/>
        <dbReference type="EC" id="2.7.7.7"/>
    </reaction>
</comment>
<dbReference type="InterPro" id="IPR004013">
    <property type="entry name" value="PHP_dom"/>
</dbReference>
<dbReference type="NCBIfam" id="NF005298">
    <property type="entry name" value="PRK06826.1"/>
    <property type="match status" value="1"/>
</dbReference>
<dbReference type="eggNOG" id="COG0587">
    <property type="taxonomic scope" value="Bacteria"/>
</dbReference>
<keyword evidence="7" id="KW-0235">DNA replication</keyword>
<dbReference type="InterPro" id="IPR016195">
    <property type="entry name" value="Pol/histidinol_Pase-like"/>
</dbReference>
<dbReference type="PANTHER" id="PTHR32294:SF0">
    <property type="entry name" value="DNA POLYMERASE III SUBUNIT ALPHA"/>
    <property type="match status" value="1"/>
</dbReference>
<dbReference type="Pfam" id="PF01336">
    <property type="entry name" value="tRNA_anti-codon"/>
    <property type="match status" value="1"/>
</dbReference>
<name>A0A1I0A1H5_9FIRM</name>
<dbReference type="NCBIfam" id="NF004226">
    <property type="entry name" value="PRK05673.1"/>
    <property type="match status" value="1"/>
</dbReference>
<dbReference type="Gene3D" id="1.10.150.870">
    <property type="match status" value="1"/>
</dbReference>
<evidence type="ECO:0000313" key="12">
    <source>
        <dbReference type="EMBL" id="SES87882.1"/>
    </source>
</evidence>
<evidence type="ECO:0000256" key="8">
    <source>
        <dbReference type="ARBA" id="ARBA00022932"/>
    </source>
</evidence>
<evidence type="ECO:0000256" key="1">
    <source>
        <dbReference type="ARBA" id="ARBA00004496"/>
    </source>
</evidence>
<evidence type="ECO:0000259" key="11">
    <source>
        <dbReference type="SMART" id="SM00481"/>
    </source>
</evidence>
<evidence type="ECO:0000313" key="13">
    <source>
        <dbReference type="Proteomes" id="UP000199820"/>
    </source>
</evidence>
<dbReference type="Pfam" id="PF14579">
    <property type="entry name" value="HHH_6"/>
    <property type="match status" value="1"/>
</dbReference>
<gene>
    <name evidence="12" type="ORF">SAMN04487771_100146</name>
</gene>
<reference evidence="13" key="1">
    <citation type="submission" date="2016-10" db="EMBL/GenBank/DDBJ databases">
        <authorList>
            <person name="Varghese N."/>
            <person name="Submissions S."/>
        </authorList>
    </citation>
    <scope>NUCLEOTIDE SEQUENCE [LARGE SCALE GENOMIC DNA]</scope>
    <source>
        <strain evidence="13">KH1P1</strain>
    </source>
</reference>
<dbReference type="InterPro" id="IPR003141">
    <property type="entry name" value="Pol/His_phosphatase_N"/>
</dbReference>
<dbReference type="PANTHER" id="PTHR32294">
    <property type="entry name" value="DNA POLYMERASE III SUBUNIT ALPHA"/>
    <property type="match status" value="1"/>
</dbReference>
<keyword evidence="13" id="KW-1185">Reference proteome</keyword>
<dbReference type="InterPro" id="IPR004365">
    <property type="entry name" value="NA-bd_OB_tRNA"/>
</dbReference>
<dbReference type="GO" id="GO:0003676">
    <property type="term" value="F:nucleic acid binding"/>
    <property type="evidence" value="ECO:0007669"/>
    <property type="project" value="InterPro"/>
</dbReference>
<keyword evidence="6" id="KW-0548">Nucleotidyltransferase</keyword>
<evidence type="ECO:0000256" key="6">
    <source>
        <dbReference type="ARBA" id="ARBA00022695"/>
    </source>
</evidence>
<keyword evidence="5" id="KW-0808">Transferase</keyword>
<dbReference type="AlphaFoldDB" id="A0A1I0A1H5"/>
<organism evidence="12 13">
    <name type="scientific">[Clostridium] aminophilum</name>
    <dbReference type="NCBI Taxonomy" id="1526"/>
    <lineage>
        <taxon>Bacteria</taxon>
        <taxon>Bacillati</taxon>
        <taxon>Bacillota</taxon>
        <taxon>Clostridia</taxon>
        <taxon>Lachnospirales</taxon>
        <taxon>Lachnospiraceae</taxon>
    </lineage>
</organism>
<feature type="domain" description="Polymerase/histidinol phosphatase N-terminal" evidence="11">
    <location>
        <begin position="4"/>
        <end position="71"/>
    </location>
</feature>
<evidence type="ECO:0000256" key="2">
    <source>
        <dbReference type="ARBA" id="ARBA00009496"/>
    </source>
</evidence>
<comment type="subcellular location">
    <subcellularLocation>
        <location evidence="1">Cytoplasm</location>
    </subcellularLocation>
</comment>
<comment type="similarity">
    <text evidence="2">Belongs to the DNA polymerase type-C family. DnaE subfamily.</text>
</comment>
<dbReference type="Gene3D" id="1.10.10.1600">
    <property type="entry name" value="Bacterial DNA polymerase III alpha subunit, thumb domain"/>
    <property type="match status" value="1"/>
</dbReference>
<dbReference type="GO" id="GO:0005737">
    <property type="term" value="C:cytoplasm"/>
    <property type="evidence" value="ECO:0007669"/>
    <property type="project" value="UniProtKB-SubCell"/>
</dbReference>
<dbReference type="InterPro" id="IPR011708">
    <property type="entry name" value="DNA_pol3_alpha_NTPase_dom"/>
</dbReference>
<evidence type="ECO:0000256" key="3">
    <source>
        <dbReference type="ARBA" id="ARBA00012417"/>
    </source>
</evidence>
<dbReference type="InterPro" id="IPR029460">
    <property type="entry name" value="DNAPol_HHH"/>
</dbReference>
<dbReference type="STRING" id="1526.SAMN02910262_00142"/>
<keyword evidence="8" id="KW-0239">DNA-directed DNA polymerase</keyword>
<dbReference type="InterPro" id="IPR041931">
    <property type="entry name" value="DNA_pol3_alpha_thumb_dom"/>
</dbReference>
<dbReference type="Gene3D" id="3.20.20.140">
    <property type="entry name" value="Metal-dependent hydrolases"/>
    <property type="match status" value="1"/>
</dbReference>
<dbReference type="RefSeq" id="WP_074647649.1">
    <property type="nucleotide sequence ID" value="NZ_FOIL01000001.1"/>
</dbReference>
<dbReference type="GO" id="GO:0008408">
    <property type="term" value="F:3'-5' exonuclease activity"/>
    <property type="evidence" value="ECO:0007669"/>
    <property type="project" value="InterPro"/>
</dbReference>
<dbReference type="Pfam" id="PF17657">
    <property type="entry name" value="DNA_pol3_finger"/>
    <property type="match status" value="1"/>
</dbReference>
<evidence type="ECO:0000256" key="10">
    <source>
        <dbReference type="ARBA" id="ARBA00049244"/>
    </source>
</evidence>